<dbReference type="Proteomes" id="UP000276133">
    <property type="component" value="Unassembled WGS sequence"/>
</dbReference>
<gene>
    <name evidence="1" type="ORF">BpHYR1_033721</name>
</gene>
<sequence>MCLFSKFYSFLSFTKNVSIAKIYRTCFGPSYKNNYKNFFPCSCKMEVKKIKNDFVLSVVEFTLQNAPELLKCLSPKNVQKKESEY</sequence>
<protein>
    <submittedName>
        <fullName evidence="1">Uncharacterized protein</fullName>
    </submittedName>
</protein>
<keyword evidence="2" id="KW-1185">Reference proteome</keyword>
<proteinExistence type="predicted"/>
<organism evidence="1 2">
    <name type="scientific">Brachionus plicatilis</name>
    <name type="common">Marine rotifer</name>
    <name type="synonym">Brachionus muelleri</name>
    <dbReference type="NCBI Taxonomy" id="10195"/>
    <lineage>
        <taxon>Eukaryota</taxon>
        <taxon>Metazoa</taxon>
        <taxon>Spiralia</taxon>
        <taxon>Gnathifera</taxon>
        <taxon>Rotifera</taxon>
        <taxon>Eurotatoria</taxon>
        <taxon>Monogononta</taxon>
        <taxon>Pseudotrocha</taxon>
        <taxon>Ploima</taxon>
        <taxon>Brachionidae</taxon>
        <taxon>Brachionus</taxon>
    </lineage>
</organism>
<evidence type="ECO:0000313" key="1">
    <source>
        <dbReference type="EMBL" id="RNA14268.1"/>
    </source>
</evidence>
<comment type="caution">
    <text evidence="1">The sequence shown here is derived from an EMBL/GenBank/DDBJ whole genome shotgun (WGS) entry which is preliminary data.</text>
</comment>
<dbReference type="AlphaFoldDB" id="A0A3M7QTE8"/>
<dbReference type="EMBL" id="REGN01005221">
    <property type="protein sequence ID" value="RNA14268.1"/>
    <property type="molecule type" value="Genomic_DNA"/>
</dbReference>
<evidence type="ECO:0000313" key="2">
    <source>
        <dbReference type="Proteomes" id="UP000276133"/>
    </source>
</evidence>
<accession>A0A3M7QTE8</accession>
<name>A0A3M7QTE8_BRAPC</name>
<reference evidence="1 2" key="1">
    <citation type="journal article" date="2018" name="Sci. Rep.">
        <title>Genomic signatures of local adaptation to the degree of environmental predictability in rotifers.</title>
        <authorList>
            <person name="Franch-Gras L."/>
            <person name="Hahn C."/>
            <person name="Garcia-Roger E.M."/>
            <person name="Carmona M.J."/>
            <person name="Serra M."/>
            <person name="Gomez A."/>
        </authorList>
    </citation>
    <scope>NUCLEOTIDE SEQUENCE [LARGE SCALE GENOMIC DNA]</scope>
    <source>
        <strain evidence="1">HYR1</strain>
    </source>
</reference>